<evidence type="ECO:0000313" key="2">
    <source>
        <dbReference type="Proteomes" id="UP000004995"/>
    </source>
</evidence>
<keyword evidence="2" id="KW-1185">Reference proteome</keyword>
<dbReference type="HOGENOM" id="CLU_2982692_0_0_1"/>
<reference evidence="1" key="2">
    <citation type="submission" date="2018-08" db="UniProtKB">
        <authorList>
            <consortium name="EnsemblPlants"/>
        </authorList>
    </citation>
    <scope>IDENTIFICATION</scope>
    <source>
        <strain evidence="1">Yugu1</strain>
    </source>
</reference>
<sequence length="58" mass="6472">MANMLNCKLGTLPMKYLGIPISDYHLIGMAAFASIFEKMRKRLDPWKGKNLTSGLPTS</sequence>
<dbReference type="Proteomes" id="UP000004995">
    <property type="component" value="Unassembled WGS sequence"/>
</dbReference>
<dbReference type="InParanoid" id="K3XP59"/>
<dbReference type="Gramene" id="KQL06834">
    <property type="protein sequence ID" value="KQL06834"/>
    <property type="gene ID" value="SETIT_003682mg"/>
</dbReference>
<proteinExistence type="predicted"/>
<reference evidence="2" key="1">
    <citation type="journal article" date="2012" name="Nat. Biotechnol.">
        <title>Reference genome sequence of the model plant Setaria.</title>
        <authorList>
            <person name="Bennetzen J.L."/>
            <person name="Schmutz J."/>
            <person name="Wang H."/>
            <person name="Percifield R."/>
            <person name="Hawkins J."/>
            <person name="Pontaroli A.C."/>
            <person name="Estep M."/>
            <person name="Feng L."/>
            <person name="Vaughn J.N."/>
            <person name="Grimwood J."/>
            <person name="Jenkins J."/>
            <person name="Barry K."/>
            <person name="Lindquist E."/>
            <person name="Hellsten U."/>
            <person name="Deshpande S."/>
            <person name="Wang X."/>
            <person name="Wu X."/>
            <person name="Mitros T."/>
            <person name="Triplett J."/>
            <person name="Yang X."/>
            <person name="Ye C.Y."/>
            <person name="Mauro-Herrera M."/>
            <person name="Wang L."/>
            <person name="Li P."/>
            <person name="Sharma M."/>
            <person name="Sharma R."/>
            <person name="Ronald P.C."/>
            <person name="Panaud O."/>
            <person name="Kellogg E.A."/>
            <person name="Brutnell T.P."/>
            <person name="Doust A.N."/>
            <person name="Tuskan G.A."/>
            <person name="Rokhsar D."/>
            <person name="Devos K.M."/>
        </authorList>
    </citation>
    <scope>NUCLEOTIDE SEQUENCE [LARGE SCALE GENOMIC DNA]</scope>
    <source>
        <strain evidence="2">cv. Yugu1</strain>
    </source>
</reference>
<organism evidence="1 2">
    <name type="scientific">Setaria italica</name>
    <name type="common">Foxtail millet</name>
    <name type="synonym">Panicum italicum</name>
    <dbReference type="NCBI Taxonomy" id="4555"/>
    <lineage>
        <taxon>Eukaryota</taxon>
        <taxon>Viridiplantae</taxon>
        <taxon>Streptophyta</taxon>
        <taxon>Embryophyta</taxon>
        <taxon>Tracheophyta</taxon>
        <taxon>Spermatophyta</taxon>
        <taxon>Magnoliopsida</taxon>
        <taxon>Liliopsida</taxon>
        <taxon>Poales</taxon>
        <taxon>Poaceae</taxon>
        <taxon>PACMAD clade</taxon>
        <taxon>Panicoideae</taxon>
        <taxon>Panicodae</taxon>
        <taxon>Paniceae</taxon>
        <taxon>Cenchrinae</taxon>
        <taxon>Setaria</taxon>
    </lineage>
</organism>
<name>K3XP59_SETIT</name>
<protein>
    <submittedName>
        <fullName evidence="1">Uncharacterized protein</fullName>
    </submittedName>
</protein>
<accession>K3XP59</accession>
<dbReference type="AlphaFoldDB" id="K3XP59"/>
<dbReference type="EnsemblPlants" id="KQL06834">
    <property type="protein sequence ID" value="KQL06834"/>
    <property type="gene ID" value="SETIT_003682mg"/>
</dbReference>
<evidence type="ECO:0000313" key="1">
    <source>
        <dbReference type="EnsemblPlants" id="KQL06834"/>
    </source>
</evidence>
<dbReference type="EMBL" id="AGNK02003288">
    <property type="status" value="NOT_ANNOTATED_CDS"/>
    <property type="molecule type" value="Genomic_DNA"/>
</dbReference>